<evidence type="ECO:0000313" key="2">
    <source>
        <dbReference type="EMBL" id="MBX28279.1"/>
    </source>
</evidence>
<reference evidence="2" key="1">
    <citation type="submission" date="2018-02" db="EMBL/GenBank/DDBJ databases">
        <title>Rhizophora mucronata_Transcriptome.</title>
        <authorList>
            <person name="Meera S.P."/>
            <person name="Sreeshan A."/>
            <person name="Augustine A."/>
        </authorList>
    </citation>
    <scope>NUCLEOTIDE SEQUENCE</scope>
    <source>
        <tissue evidence="2">Leaf</tissue>
    </source>
</reference>
<organism evidence="2">
    <name type="scientific">Rhizophora mucronata</name>
    <name type="common">Asiatic mangrove</name>
    <dbReference type="NCBI Taxonomy" id="61149"/>
    <lineage>
        <taxon>Eukaryota</taxon>
        <taxon>Viridiplantae</taxon>
        <taxon>Streptophyta</taxon>
        <taxon>Embryophyta</taxon>
        <taxon>Tracheophyta</taxon>
        <taxon>Spermatophyta</taxon>
        <taxon>Magnoliopsida</taxon>
        <taxon>eudicotyledons</taxon>
        <taxon>Gunneridae</taxon>
        <taxon>Pentapetalae</taxon>
        <taxon>rosids</taxon>
        <taxon>fabids</taxon>
        <taxon>Malpighiales</taxon>
        <taxon>Rhizophoraceae</taxon>
        <taxon>Rhizophora</taxon>
    </lineage>
</organism>
<keyword evidence="2" id="KW-0413">Isomerase</keyword>
<feature type="transmembrane region" description="Helical" evidence="1">
    <location>
        <begin position="28"/>
        <end position="48"/>
    </location>
</feature>
<dbReference type="AlphaFoldDB" id="A0A2P2MDH3"/>
<evidence type="ECO:0000256" key="1">
    <source>
        <dbReference type="SAM" id="Phobius"/>
    </source>
</evidence>
<proteinExistence type="predicted"/>
<keyword evidence="1" id="KW-0472">Membrane</keyword>
<keyword evidence="1" id="KW-1133">Transmembrane helix</keyword>
<keyword evidence="1" id="KW-0812">Transmembrane</keyword>
<name>A0A2P2MDH3_RHIMU</name>
<accession>A0A2P2MDH3</accession>
<dbReference type="EMBL" id="GGEC01047795">
    <property type="protein sequence ID" value="MBX28279.1"/>
    <property type="molecule type" value="Transcribed_RNA"/>
</dbReference>
<dbReference type="GO" id="GO:0016853">
    <property type="term" value="F:isomerase activity"/>
    <property type="evidence" value="ECO:0007669"/>
    <property type="project" value="UniProtKB-KW"/>
</dbReference>
<protein>
    <submittedName>
        <fullName evidence="2">Peptidyl-prolyl cis-trans isomerase</fullName>
    </submittedName>
</protein>
<sequence length="65" mass="7622">MVILFIAPWISLVGKAHLSYFLWMKIRYVKILLIHGNLFIEILLKFCFQITLNANSTEDQEHSIS</sequence>